<dbReference type="RefSeq" id="WP_303538743.1">
    <property type="nucleotide sequence ID" value="NZ_JAUOQI010000012.1"/>
</dbReference>
<dbReference type="Proteomes" id="UP001170717">
    <property type="component" value="Unassembled WGS sequence"/>
</dbReference>
<evidence type="ECO:0008006" key="3">
    <source>
        <dbReference type="Google" id="ProtNLM"/>
    </source>
</evidence>
<organism evidence="1 2">
    <name type="scientific">Alteromonas stellipolaris</name>
    <dbReference type="NCBI Taxonomy" id="233316"/>
    <lineage>
        <taxon>Bacteria</taxon>
        <taxon>Pseudomonadati</taxon>
        <taxon>Pseudomonadota</taxon>
        <taxon>Gammaproteobacteria</taxon>
        <taxon>Alteromonadales</taxon>
        <taxon>Alteromonadaceae</taxon>
        <taxon>Alteromonas/Salinimonas group</taxon>
        <taxon>Alteromonas</taxon>
    </lineage>
</organism>
<comment type="caution">
    <text evidence="1">The sequence shown here is derived from an EMBL/GenBank/DDBJ whole genome shotgun (WGS) entry which is preliminary data.</text>
</comment>
<accession>A0AAW7Z300</accession>
<evidence type="ECO:0000313" key="1">
    <source>
        <dbReference type="EMBL" id="MDO6578826.1"/>
    </source>
</evidence>
<dbReference type="AlphaFoldDB" id="A0AAW7Z300"/>
<reference evidence="1" key="1">
    <citation type="submission" date="2023-07" db="EMBL/GenBank/DDBJ databases">
        <title>Genome content predicts the carbon catabolic preferences of heterotrophic bacteria.</title>
        <authorList>
            <person name="Gralka M."/>
        </authorList>
    </citation>
    <scope>NUCLEOTIDE SEQUENCE</scope>
    <source>
        <strain evidence="1">F2M12</strain>
    </source>
</reference>
<name>A0AAW7Z300_9ALTE</name>
<sequence length="436" mass="49392">MAVFTISVKQMGVDVGDKFKWCLDEPSNGAEHEGNLIEKEGIRIKGWLLKKVETKASLVLLDGYEIVPLALNTERPDVIEKVAAVETNFQQEALCGFDHTLIPKSSDIAIALVHNSHFHVVYELSIEGVFKILEGEDKWLYLDNDTNKSVEQFIGKTKLSWTEKKNWADYANTFSTLPLSQAGKSAFLIAPSKEFVVETHYPFNKSKHTPLDQLTKLVDDSFSLVTPIDALKHFEERTFRVCDTHWSCHGARVATMEVAKKLGLDCTPIENLFKNDVYVERVMAGDLGSKIYPTQRHAEDFLTTFNYNRVVVYDNNLPNFGRAFILDYPDALNEQTLLVFGSSSVYSMFNYLARIFRTVVFFHTAGNIDKELVEQIAPDYLLAQSNARFVVKAPSFDIKISDYVSDKRRRLVSVPPITSRACSPQCEELKTLLSCF</sequence>
<dbReference type="EMBL" id="JAUOQI010000012">
    <property type="protein sequence ID" value="MDO6578826.1"/>
    <property type="molecule type" value="Genomic_DNA"/>
</dbReference>
<gene>
    <name evidence="1" type="ORF">Q4527_15580</name>
</gene>
<protein>
    <recommendedName>
        <fullName evidence="3">AlgX/AlgJ SGNH hydrolase-like domain-containing protein</fullName>
    </recommendedName>
</protein>
<evidence type="ECO:0000313" key="2">
    <source>
        <dbReference type="Proteomes" id="UP001170717"/>
    </source>
</evidence>
<proteinExistence type="predicted"/>